<dbReference type="InterPro" id="IPR036890">
    <property type="entry name" value="HATPase_C_sf"/>
</dbReference>
<dbReference type="SUPFAM" id="SSF55874">
    <property type="entry name" value="ATPase domain of HSP90 chaperone/DNA topoisomerase II/histidine kinase"/>
    <property type="match status" value="1"/>
</dbReference>
<dbReference type="CDD" id="cd00075">
    <property type="entry name" value="HATPase"/>
    <property type="match status" value="1"/>
</dbReference>
<organism evidence="3 4">
    <name type="scientific">Pendulispora albinea</name>
    <dbReference type="NCBI Taxonomy" id="2741071"/>
    <lineage>
        <taxon>Bacteria</taxon>
        <taxon>Pseudomonadati</taxon>
        <taxon>Myxococcota</taxon>
        <taxon>Myxococcia</taxon>
        <taxon>Myxococcales</taxon>
        <taxon>Sorangiineae</taxon>
        <taxon>Pendulisporaceae</taxon>
        <taxon>Pendulispora</taxon>
    </lineage>
</organism>
<dbReference type="EMBL" id="CP089984">
    <property type="protein sequence ID" value="WXB13181.1"/>
    <property type="molecule type" value="Genomic_DNA"/>
</dbReference>
<name>A0ABZ2LVP6_9BACT</name>
<dbReference type="InterPro" id="IPR005467">
    <property type="entry name" value="His_kinase_dom"/>
</dbReference>
<dbReference type="RefSeq" id="WP_394822801.1">
    <property type="nucleotide sequence ID" value="NZ_CP089984.1"/>
</dbReference>
<reference evidence="3 4" key="1">
    <citation type="submission" date="2021-12" db="EMBL/GenBank/DDBJ databases">
        <title>Discovery of the Pendulisporaceae a myxobacterial family with distinct sporulation behavior and unique specialized metabolism.</title>
        <authorList>
            <person name="Garcia R."/>
            <person name="Popoff A."/>
            <person name="Bader C.D."/>
            <person name="Loehr J."/>
            <person name="Walesch S."/>
            <person name="Walt C."/>
            <person name="Boldt J."/>
            <person name="Bunk B."/>
            <person name="Haeckl F.J.F.P.J."/>
            <person name="Gunesch A.P."/>
            <person name="Birkelbach J."/>
            <person name="Nuebel U."/>
            <person name="Pietschmann T."/>
            <person name="Bach T."/>
            <person name="Mueller R."/>
        </authorList>
    </citation>
    <scope>NUCLEOTIDE SEQUENCE [LARGE SCALE GENOMIC DNA]</scope>
    <source>
        <strain evidence="3 4">MSr11954</strain>
    </source>
</reference>
<dbReference type="Proteomes" id="UP001370348">
    <property type="component" value="Chromosome"/>
</dbReference>
<evidence type="ECO:0000313" key="4">
    <source>
        <dbReference type="Proteomes" id="UP001370348"/>
    </source>
</evidence>
<dbReference type="SMART" id="SM00387">
    <property type="entry name" value="HATPase_c"/>
    <property type="match status" value="1"/>
</dbReference>
<protein>
    <submittedName>
        <fullName evidence="3">HAMP domain-containing histidine kinase</fullName>
    </submittedName>
</protein>
<sequence length="181" mass="19408">MTEQMATTTETAAGPGRLEAIPLRRALTDLRELLASSLEALADQAARLDIEFRIHTTDEVPPAARIDPEKIAWAIATLAGNALRYTRPGTRLMPGGSIHVYLDYAPGTGEVILSVQDDGPGIPEDKVPWLFQRATGKTHAAGLGLKLIHDVVTAHGGSIDVDSRTEGFEHGTSITLRIPAR</sequence>
<keyword evidence="4" id="KW-1185">Reference proteome</keyword>
<dbReference type="Gene3D" id="3.30.565.10">
    <property type="entry name" value="Histidine kinase-like ATPase, C-terminal domain"/>
    <property type="match status" value="1"/>
</dbReference>
<dbReference type="PANTHER" id="PTHR43547">
    <property type="entry name" value="TWO-COMPONENT HISTIDINE KINASE"/>
    <property type="match status" value="1"/>
</dbReference>
<keyword evidence="1" id="KW-0597">Phosphoprotein</keyword>
<evidence type="ECO:0000256" key="1">
    <source>
        <dbReference type="ARBA" id="ARBA00022553"/>
    </source>
</evidence>
<keyword evidence="3" id="KW-0418">Kinase</keyword>
<proteinExistence type="predicted"/>
<dbReference type="GO" id="GO:0016301">
    <property type="term" value="F:kinase activity"/>
    <property type="evidence" value="ECO:0007669"/>
    <property type="project" value="UniProtKB-KW"/>
</dbReference>
<dbReference type="Pfam" id="PF02518">
    <property type="entry name" value="HATPase_c"/>
    <property type="match status" value="1"/>
</dbReference>
<accession>A0ABZ2LVP6</accession>
<dbReference type="InterPro" id="IPR003594">
    <property type="entry name" value="HATPase_dom"/>
</dbReference>
<keyword evidence="3" id="KW-0808">Transferase</keyword>
<evidence type="ECO:0000259" key="2">
    <source>
        <dbReference type="PROSITE" id="PS50109"/>
    </source>
</evidence>
<gene>
    <name evidence="3" type="ORF">LZC94_35720</name>
</gene>
<evidence type="ECO:0000313" key="3">
    <source>
        <dbReference type="EMBL" id="WXB13181.1"/>
    </source>
</evidence>
<dbReference type="PROSITE" id="PS50109">
    <property type="entry name" value="HIS_KIN"/>
    <property type="match status" value="1"/>
</dbReference>
<feature type="domain" description="Histidine kinase" evidence="2">
    <location>
        <begin position="1"/>
        <end position="181"/>
    </location>
</feature>
<dbReference type="PANTHER" id="PTHR43547:SF2">
    <property type="entry name" value="HYBRID SIGNAL TRANSDUCTION HISTIDINE KINASE C"/>
    <property type="match status" value="1"/>
</dbReference>